<dbReference type="GO" id="GO:0051604">
    <property type="term" value="P:protein maturation"/>
    <property type="evidence" value="ECO:0007669"/>
    <property type="project" value="InterPro"/>
</dbReference>
<evidence type="ECO:0000256" key="1">
    <source>
        <dbReference type="ARBA" id="ARBA00022596"/>
    </source>
</evidence>
<keyword evidence="1" id="KW-0533">Nickel</keyword>
<organism evidence="4">
    <name type="scientific">marine sediment metagenome</name>
    <dbReference type="NCBI Taxonomy" id="412755"/>
    <lineage>
        <taxon>unclassified sequences</taxon>
        <taxon>metagenomes</taxon>
        <taxon>ecological metagenomes</taxon>
    </lineage>
</organism>
<evidence type="ECO:0000313" key="4">
    <source>
        <dbReference type="EMBL" id="GAG72143.1"/>
    </source>
</evidence>
<dbReference type="GO" id="GO:0008270">
    <property type="term" value="F:zinc ion binding"/>
    <property type="evidence" value="ECO:0007669"/>
    <property type="project" value="TreeGrafter"/>
</dbReference>
<protein>
    <recommendedName>
        <fullName evidence="5">Hydrogenase maturation factor HypA</fullName>
    </recommendedName>
</protein>
<gene>
    <name evidence="4" type="ORF">S01H4_02055</name>
</gene>
<dbReference type="PANTHER" id="PTHR34535:SF3">
    <property type="entry name" value="HYDROGENASE MATURATION FACTOR HYPA"/>
    <property type="match status" value="1"/>
</dbReference>
<proteinExistence type="predicted"/>
<dbReference type="GO" id="GO:0016151">
    <property type="term" value="F:nickel cation binding"/>
    <property type="evidence" value="ECO:0007669"/>
    <property type="project" value="InterPro"/>
</dbReference>
<comment type="caution">
    <text evidence="4">The sequence shown here is derived from an EMBL/GenBank/DDBJ whole genome shotgun (WGS) entry which is preliminary data.</text>
</comment>
<keyword evidence="3" id="KW-0862">Zinc</keyword>
<dbReference type="Pfam" id="PF01155">
    <property type="entry name" value="HypA"/>
    <property type="match status" value="1"/>
</dbReference>
<accession>X1AHG1</accession>
<dbReference type="PANTHER" id="PTHR34535">
    <property type="entry name" value="HYDROGENASE MATURATION FACTOR HYPA"/>
    <property type="match status" value="1"/>
</dbReference>
<sequence length="113" mass="13075">MHEYSITCSIIKILNDLIKKHKIKKIKKINFDISPLAHIEPQSIEFYYDFLTKSSKVLKDASLKFRKDKIKIECSICGKSFKSENIVSNCVYCSGNKLRIINSDDIKIMSIEI</sequence>
<evidence type="ECO:0008006" key="5">
    <source>
        <dbReference type="Google" id="ProtNLM"/>
    </source>
</evidence>
<dbReference type="InterPro" id="IPR000688">
    <property type="entry name" value="HypA/HybF"/>
</dbReference>
<keyword evidence="2" id="KW-0479">Metal-binding</keyword>
<evidence type="ECO:0000256" key="3">
    <source>
        <dbReference type="ARBA" id="ARBA00022833"/>
    </source>
</evidence>
<dbReference type="Gene3D" id="3.30.2320.80">
    <property type="match status" value="1"/>
</dbReference>
<name>X1AHG1_9ZZZZ</name>
<reference evidence="4" key="1">
    <citation type="journal article" date="2014" name="Front. Microbiol.">
        <title>High frequency of phylogenetically diverse reductive dehalogenase-homologous genes in deep subseafloor sedimentary metagenomes.</title>
        <authorList>
            <person name="Kawai M."/>
            <person name="Futagami T."/>
            <person name="Toyoda A."/>
            <person name="Takaki Y."/>
            <person name="Nishi S."/>
            <person name="Hori S."/>
            <person name="Arai W."/>
            <person name="Tsubouchi T."/>
            <person name="Morono Y."/>
            <person name="Uchiyama I."/>
            <person name="Ito T."/>
            <person name="Fujiyama A."/>
            <person name="Inagaki F."/>
            <person name="Takami H."/>
        </authorList>
    </citation>
    <scope>NUCLEOTIDE SEQUENCE</scope>
    <source>
        <strain evidence="4">Expedition CK06-06</strain>
    </source>
</reference>
<dbReference type="AlphaFoldDB" id="X1AHG1"/>
<dbReference type="PIRSF" id="PIRSF004761">
    <property type="entry name" value="Hydrgn_mat_HypA"/>
    <property type="match status" value="1"/>
</dbReference>
<dbReference type="EMBL" id="BART01000421">
    <property type="protein sequence ID" value="GAG72143.1"/>
    <property type="molecule type" value="Genomic_DNA"/>
</dbReference>
<evidence type="ECO:0000256" key="2">
    <source>
        <dbReference type="ARBA" id="ARBA00022723"/>
    </source>
</evidence>